<evidence type="ECO:0000313" key="3">
    <source>
        <dbReference type="EMBL" id="CAE8616242.1"/>
    </source>
</evidence>
<dbReference type="Proteomes" id="UP000654075">
    <property type="component" value="Unassembled WGS sequence"/>
</dbReference>
<protein>
    <submittedName>
        <fullName evidence="3">Uncharacterized protein</fullName>
    </submittedName>
</protein>
<dbReference type="EMBL" id="CAJNNV010025824">
    <property type="protein sequence ID" value="CAE8616242.1"/>
    <property type="molecule type" value="Genomic_DNA"/>
</dbReference>
<evidence type="ECO:0000256" key="2">
    <source>
        <dbReference type="SAM" id="MobiDB-lite"/>
    </source>
</evidence>
<feature type="region of interest" description="Disordered" evidence="2">
    <location>
        <begin position="1"/>
        <end position="45"/>
    </location>
</feature>
<keyword evidence="4" id="KW-1185">Reference proteome</keyword>
<evidence type="ECO:0000256" key="1">
    <source>
        <dbReference type="SAM" id="Coils"/>
    </source>
</evidence>
<feature type="compositionally biased region" description="Low complexity" evidence="2">
    <location>
        <begin position="16"/>
        <end position="38"/>
    </location>
</feature>
<sequence length="258" mass="28339">MHKTIKHHLGQQPIISTESNSTSNNRNNNNSKNNNNMHKSSHGEPSLPACSALLLQRIERLEVQVQTLQGGLESRLQSVGAALRAAAEGVAEGLCRELDARLRVLEASGGAARASSEGDIEALWGSLQQLDGQMQRSVREAEAELQRLEQRLEAVQEPPPSNPDIIGALAPVHEQLRVQREAWTVTQRRLTACEATVACWGPLEPRFKSMEEHLKRQSQEQAEAASRVRELARQLNKEGDAFEARLALELEVAVACAG</sequence>
<proteinExistence type="predicted"/>
<reference evidence="3" key="1">
    <citation type="submission" date="2021-02" db="EMBL/GenBank/DDBJ databases">
        <authorList>
            <person name="Dougan E. K."/>
            <person name="Rhodes N."/>
            <person name="Thang M."/>
            <person name="Chan C."/>
        </authorList>
    </citation>
    <scope>NUCLEOTIDE SEQUENCE</scope>
</reference>
<feature type="coiled-coil region" evidence="1">
    <location>
        <begin position="131"/>
        <end position="158"/>
    </location>
</feature>
<gene>
    <name evidence="3" type="ORF">PGLA1383_LOCUS33940</name>
</gene>
<feature type="non-terminal residue" evidence="3">
    <location>
        <position position="258"/>
    </location>
</feature>
<organism evidence="3 4">
    <name type="scientific">Polarella glacialis</name>
    <name type="common">Dinoflagellate</name>
    <dbReference type="NCBI Taxonomy" id="89957"/>
    <lineage>
        <taxon>Eukaryota</taxon>
        <taxon>Sar</taxon>
        <taxon>Alveolata</taxon>
        <taxon>Dinophyceae</taxon>
        <taxon>Suessiales</taxon>
        <taxon>Suessiaceae</taxon>
        <taxon>Polarella</taxon>
    </lineage>
</organism>
<evidence type="ECO:0000313" key="4">
    <source>
        <dbReference type="Proteomes" id="UP000654075"/>
    </source>
</evidence>
<comment type="caution">
    <text evidence="3">The sequence shown here is derived from an EMBL/GenBank/DDBJ whole genome shotgun (WGS) entry which is preliminary data.</text>
</comment>
<name>A0A813FVI8_POLGL</name>
<accession>A0A813FVI8</accession>
<dbReference type="AlphaFoldDB" id="A0A813FVI8"/>
<keyword evidence="1" id="KW-0175">Coiled coil</keyword>